<dbReference type="Pfam" id="PF02384">
    <property type="entry name" value="N6_Mtase"/>
    <property type="match status" value="1"/>
</dbReference>
<evidence type="ECO:0000259" key="10">
    <source>
        <dbReference type="Pfam" id="PF07669"/>
    </source>
</evidence>
<evidence type="ECO:0000256" key="4">
    <source>
        <dbReference type="ARBA" id="ARBA00022691"/>
    </source>
</evidence>
<keyword evidence="8" id="KW-0175">Coiled coil</keyword>
<feature type="domain" description="DNA methylase adenine-specific" evidence="9">
    <location>
        <begin position="358"/>
        <end position="455"/>
    </location>
</feature>
<gene>
    <name evidence="12" type="ORF">D6D85_02660</name>
</gene>
<organism evidence="12 13">
    <name type="scientific">Candidatus Methanodesulfokora washburnensis</name>
    <dbReference type="NCBI Taxonomy" id="2478471"/>
    <lineage>
        <taxon>Archaea</taxon>
        <taxon>Thermoproteota</taxon>
        <taxon>Candidatus Korarchaeia</taxon>
        <taxon>Candidatus Korarchaeia incertae sedis</taxon>
        <taxon>Candidatus Methanodesulfokora</taxon>
    </lineage>
</organism>
<dbReference type="EMBL" id="RCOS01000035">
    <property type="protein sequence ID" value="RSN77436.1"/>
    <property type="molecule type" value="Genomic_DNA"/>
</dbReference>
<evidence type="ECO:0000313" key="13">
    <source>
        <dbReference type="Proteomes" id="UP000277582"/>
    </source>
</evidence>
<dbReference type="InterPro" id="IPR050953">
    <property type="entry name" value="N4_N6_ade-DNA_methylase"/>
</dbReference>
<keyword evidence="5" id="KW-0680">Restriction system</keyword>
<accession>A0A3R9QZN3</accession>
<keyword evidence="3" id="KW-0808">Transferase</keyword>
<evidence type="ECO:0000256" key="3">
    <source>
        <dbReference type="ARBA" id="ARBA00022679"/>
    </source>
</evidence>
<comment type="catalytic activity">
    <reaction evidence="7">
        <text>a 2'-deoxyadenosine in DNA + S-adenosyl-L-methionine = an N(6)-methyl-2'-deoxyadenosine in DNA + S-adenosyl-L-homocysteine + H(+)</text>
        <dbReference type="Rhea" id="RHEA:15197"/>
        <dbReference type="Rhea" id="RHEA-COMP:12418"/>
        <dbReference type="Rhea" id="RHEA-COMP:12419"/>
        <dbReference type="ChEBI" id="CHEBI:15378"/>
        <dbReference type="ChEBI" id="CHEBI:57856"/>
        <dbReference type="ChEBI" id="CHEBI:59789"/>
        <dbReference type="ChEBI" id="CHEBI:90615"/>
        <dbReference type="ChEBI" id="CHEBI:90616"/>
        <dbReference type="EC" id="2.1.1.72"/>
    </reaction>
</comment>
<evidence type="ECO:0000256" key="7">
    <source>
        <dbReference type="ARBA" id="ARBA00047942"/>
    </source>
</evidence>
<dbReference type="PANTHER" id="PTHR33841:SF1">
    <property type="entry name" value="DNA METHYLTRANSFERASE A"/>
    <property type="match status" value="1"/>
</dbReference>
<evidence type="ECO:0000256" key="2">
    <source>
        <dbReference type="ARBA" id="ARBA00022603"/>
    </source>
</evidence>
<evidence type="ECO:0000256" key="6">
    <source>
        <dbReference type="ARBA" id="ARBA00023125"/>
    </source>
</evidence>
<keyword evidence="6" id="KW-0238">DNA-binding</keyword>
<keyword evidence="2" id="KW-0489">Methyltransferase</keyword>
<sequence length="1238" mass="146091">MSSRALTSAEKTSWESLLEDFRLLFSKDEIKQEEIDDILRSLKSHEAKSYIENLRYGSKPETALRESFIAGKSILLKYLFGEAIPEVRSNGFVDYLIKDETGHTIVLELKPLFEAEFESDKAGRHILKRLRQKKIKPESYREQILKYIREGEAQYVILTNLKEWFFYSKDLSPKEVKYFYSIDLFNFVKEYDVIGNLRDYLERKEFESVRYELDKKFLESLKTWVNKLSEVEFTVDERRKLELIIGMINKFIFIQTLDDYGVVEFNWIRKCWERNERMWQKKGKLMVLKRFFNEIDEWFYTYYDTELFREKILEYIKEDPENIDKFYKNLKSVLGLTYLQTPVGDIKGIMQYNFRYIDEDVLGKAYEIFLGEVRKEEGIYYTPKYITKYIVENTVGKLYDELLAEIKKKLEDGNFDEVKGLVSKFVSIRVLDPACGSGSFLIKAIRIIFKKYEELNKLIEENIEKHYNYRGSLLLPGEDEVVDQLTEVKRIIGPSNYRELIARILVRHIHGVDLDQRALEVAKVNIWLEAIKLAPREFRYDRLPSETNYILPNLEMNLRCGDSLVGLPEKVTIEYISDKYQMDLIKLFDLRRKYLEDPTDPELIEKIENIKRKIRNELDEKLKEYLEEKISNQILPSQTKPFHWALEFWYMFFNENGTPLTKEQRGFDVIVGNPPYIEYRLMVKKLGTVYARFLKAIYKCTQGQFDITIPFTEKSLKLLKKGGILSYIMTNKFMIAEYGYRLRDYLLNSQVLKEIIDVSNIKVFKDAATYPVIFIVRRVDENLQYNVRIGSPSEKEMVEGSPSLTEVPKSIFTSELPLCILTPYITGMHLKLFKKVQSGHAIPENLFKCGVARTGFSDKIKSSTEAKEGDYIRFVQGEDITPFYIIPPDKYFPLSLLSEEKITEFKQRKIMIPGIVKDIYCGYDTIGMGCGRVYYVTENESPYPLYYLAALFNSSLFKFIYRVVYGMSHLSGDYLRINSPYLRIFRVKEIDKELASKFENFVSLLMTLKEAHYKIFKTWREWCTQLKKGEYSLYRILSEDARFMQMGEFSKAWTSKATFYPTTESKMLNTVFNDFRVVGEVNKHEIKIYGLDENDREKLVYEMEFSNRELMLHIYCSLIQALESRAKIENLSQLLEKTKVPIIKEDSKSSSELTPNIIKKTMEEFEKWLEEKEIKGLSADIVKIDNEIENLEAEIDALVFKLYGLDENEIKTVFESLRTPTTYQSKVLEFFRRLNNGY</sequence>
<dbReference type="PROSITE" id="PS00092">
    <property type="entry name" value="N6_MTASE"/>
    <property type="match status" value="1"/>
</dbReference>
<dbReference type="PANTHER" id="PTHR33841">
    <property type="entry name" value="DNA METHYLTRANSFERASE YEEA-RELATED"/>
    <property type="match status" value="1"/>
</dbReference>
<evidence type="ECO:0000259" key="9">
    <source>
        <dbReference type="Pfam" id="PF02384"/>
    </source>
</evidence>
<feature type="domain" description="TaqI-like C-terminal specificity" evidence="11">
    <location>
        <begin position="874"/>
        <end position="965"/>
    </location>
</feature>
<dbReference type="GO" id="GO:0032259">
    <property type="term" value="P:methylation"/>
    <property type="evidence" value="ECO:0007669"/>
    <property type="project" value="UniProtKB-KW"/>
</dbReference>
<name>A0A3R9QZN3_9CREN</name>
<evidence type="ECO:0000256" key="5">
    <source>
        <dbReference type="ARBA" id="ARBA00022747"/>
    </source>
</evidence>
<evidence type="ECO:0000256" key="8">
    <source>
        <dbReference type="SAM" id="Coils"/>
    </source>
</evidence>
<keyword evidence="13" id="KW-1185">Reference proteome</keyword>
<reference evidence="12 13" key="1">
    <citation type="submission" date="2018-10" db="EMBL/GenBank/DDBJ databases">
        <title>Co-occurring genomic capacity for anaerobic methane metabolism and dissimilatory sulfite reduction discovered in the Korarchaeota.</title>
        <authorList>
            <person name="Mckay L.J."/>
            <person name="Dlakic M."/>
            <person name="Fields M.W."/>
            <person name="Delmont T.O."/>
            <person name="Eren A.M."/>
            <person name="Jay Z.J."/>
            <person name="Klingelsmith K.B."/>
            <person name="Rusch D.B."/>
            <person name="Inskeep W.P."/>
        </authorList>
    </citation>
    <scope>NUCLEOTIDE SEQUENCE [LARGE SCALE GENOMIC DNA]</scope>
    <source>
        <strain evidence="12 13">MDKW</strain>
    </source>
</reference>
<dbReference type="InterPro" id="IPR002052">
    <property type="entry name" value="DNA_methylase_N6_adenine_CS"/>
</dbReference>
<feature type="domain" description="Type II methyltransferase M.TaqI-like" evidence="10">
    <location>
        <begin position="508"/>
        <end position="764"/>
    </location>
</feature>
<dbReference type="InterPro" id="IPR029063">
    <property type="entry name" value="SAM-dependent_MTases_sf"/>
</dbReference>
<dbReference type="Pfam" id="PF12950">
    <property type="entry name" value="TaqI_C"/>
    <property type="match status" value="1"/>
</dbReference>
<comment type="caution">
    <text evidence="12">The sequence shown here is derived from an EMBL/GenBank/DDBJ whole genome shotgun (WGS) entry which is preliminary data.</text>
</comment>
<dbReference type="AlphaFoldDB" id="A0A3R9QZN3"/>
<dbReference type="PRINTS" id="PR00507">
    <property type="entry name" value="N12N6MTFRASE"/>
</dbReference>
<evidence type="ECO:0000259" key="11">
    <source>
        <dbReference type="Pfam" id="PF12950"/>
    </source>
</evidence>
<dbReference type="RefSeq" id="WP_125670516.1">
    <property type="nucleotide sequence ID" value="NZ_RCOS01000035.1"/>
</dbReference>
<proteinExistence type="predicted"/>
<dbReference type="OrthoDB" id="45790at2157"/>
<keyword evidence="4" id="KW-0949">S-adenosyl-L-methionine</keyword>
<protein>
    <recommendedName>
        <fullName evidence="1">site-specific DNA-methyltransferase (adenine-specific)</fullName>
        <ecNumber evidence="1">2.1.1.72</ecNumber>
    </recommendedName>
</protein>
<dbReference type="Proteomes" id="UP000277582">
    <property type="component" value="Unassembled WGS sequence"/>
</dbReference>
<dbReference type="GO" id="GO:0009007">
    <property type="term" value="F:site-specific DNA-methyltransferase (adenine-specific) activity"/>
    <property type="evidence" value="ECO:0007669"/>
    <property type="project" value="UniProtKB-EC"/>
</dbReference>
<evidence type="ECO:0000256" key="1">
    <source>
        <dbReference type="ARBA" id="ARBA00011900"/>
    </source>
</evidence>
<dbReference type="InterPro" id="IPR025931">
    <property type="entry name" value="TaqI_C"/>
</dbReference>
<dbReference type="Pfam" id="PF07669">
    <property type="entry name" value="Eco57I"/>
    <property type="match status" value="1"/>
</dbReference>
<dbReference type="Gene3D" id="3.40.50.150">
    <property type="entry name" value="Vaccinia Virus protein VP39"/>
    <property type="match status" value="1"/>
</dbReference>
<dbReference type="SUPFAM" id="SSF53335">
    <property type="entry name" value="S-adenosyl-L-methionine-dependent methyltransferases"/>
    <property type="match status" value="1"/>
</dbReference>
<dbReference type="GO" id="GO:0009307">
    <property type="term" value="P:DNA restriction-modification system"/>
    <property type="evidence" value="ECO:0007669"/>
    <property type="project" value="UniProtKB-KW"/>
</dbReference>
<dbReference type="EC" id="2.1.1.72" evidence="1"/>
<feature type="coiled-coil region" evidence="8">
    <location>
        <begin position="1174"/>
        <end position="1201"/>
    </location>
</feature>
<dbReference type="InterPro" id="IPR011639">
    <property type="entry name" value="MethylTrfase_TaqI-like_dom"/>
</dbReference>
<evidence type="ECO:0000313" key="12">
    <source>
        <dbReference type="EMBL" id="RSN77436.1"/>
    </source>
</evidence>
<dbReference type="InterPro" id="IPR003356">
    <property type="entry name" value="DNA_methylase_A-5"/>
</dbReference>
<dbReference type="GO" id="GO:0008170">
    <property type="term" value="F:N-methyltransferase activity"/>
    <property type="evidence" value="ECO:0007669"/>
    <property type="project" value="InterPro"/>
</dbReference>
<dbReference type="GO" id="GO:0003677">
    <property type="term" value="F:DNA binding"/>
    <property type="evidence" value="ECO:0007669"/>
    <property type="project" value="UniProtKB-KW"/>
</dbReference>